<dbReference type="SUPFAM" id="SSF50891">
    <property type="entry name" value="Cyclophilin-like"/>
    <property type="match status" value="1"/>
</dbReference>
<comment type="catalytic activity">
    <reaction evidence="5">
        <text>[protein]-peptidylproline (omega=180) = [protein]-peptidylproline (omega=0)</text>
        <dbReference type="Rhea" id="RHEA:16237"/>
        <dbReference type="Rhea" id="RHEA-COMP:10747"/>
        <dbReference type="Rhea" id="RHEA-COMP:10748"/>
        <dbReference type="ChEBI" id="CHEBI:83833"/>
        <dbReference type="ChEBI" id="CHEBI:83834"/>
        <dbReference type="EC" id="5.2.1.8"/>
    </reaction>
</comment>
<feature type="domain" description="PPIase cyclophilin-type" evidence="6">
    <location>
        <begin position="35"/>
        <end position="213"/>
    </location>
</feature>
<evidence type="ECO:0000256" key="3">
    <source>
        <dbReference type="ARBA" id="ARBA00023110"/>
    </source>
</evidence>
<name>A0A9D7SW36_9BACT</name>
<dbReference type="PROSITE" id="PS00170">
    <property type="entry name" value="CSA_PPIASE_1"/>
    <property type="match status" value="1"/>
</dbReference>
<reference evidence="7 8" key="1">
    <citation type="submission" date="2020-10" db="EMBL/GenBank/DDBJ databases">
        <title>Connecting structure to function with the recovery of over 1000 high-quality activated sludge metagenome-assembled genomes encoding full-length rRNA genes using long-read sequencing.</title>
        <authorList>
            <person name="Singleton C.M."/>
            <person name="Petriglieri F."/>
            <person name="Kristensen J.M."/>
            <person name="Kirkegaard R.H."/>
            <person name="Michaelsen T.Y."/>
            <person name="Andersen M.H."/>
            <person name="Karst S.M."/>
            <person name="Dueholm M.S."/>
            <person name="Nielsen P.H."/>
            <person name="Albertsen M."/>
        </authorList>
    </citation>
    <scope>NUCLEOTIDE SEQUENCE [LARGE SCALE GENOMIC DNA]</scope>
    <source>
        <strain evidence="7">Ribe_18-Q3-R11-54_MAXAC.273</strain>
    </source>
</reference>
<dbReference type="PANTHER" id="PTHR45625">
    <property type="entry name" value="PEPTIDYL-PROLYL CIS-TRANS ISOMERASE-RELATED"/>
    <property type="match status" value="1"/>
</dbReference>
<dbReference type="PANTHER" id="PTHR45625:SF4">
    <property type="entry name" value="PEPTIDYLPROLYL ISOMERASE DOMAIN AND WD REPEAT-CONTAINING PROTEIN 1"/>
    <property type="match status" value="1"/>
</dbReference>
<dbReference type="AlphaFoldDB" id="A0A9D7SW36"/>
<dbReference type="InterPro" id="IPR020892">
    <property type="entry name" value="Cyclophilin-type_PPIase_CS"/>
</dbReference>
<evidence type="ECO:0000313" key="7">
    <source>
        <dbReference type="EMBL" id="MBK9983211.1"/>
    </source>
</evidence>
<dbReference type="PROSITE" id="PS50072">
    <property type="entry name" value="CSA_PPIASE_2"/>
    <property type="match status" value="1"/>
</dbReference>
<evidence type="ECO:0000313" key="8">
    <source>
        <dbReference type="Proteomes" id="UP000808337"/>
    </source>
</evidence>
<dbReference type="Proteomes" id="UP000808337">
    <property type="component" value="Unassembled WGS sequence"/>
</dbReference>
<keyword evidence="3 5" id="KW-0697">Rotamase</keyword>
<evidence type="ECO:0000256" key="2">
    <source>
        <dbReference type="ARBA" id="ARBA00007365"/>
    </source>
</evidence>
<gene>
    <name evidence="7" type="ORF">IPP15_12525</name>
</gene>
<dbReference type="PRINTS" id="PR00153">
    <property type="entry name" value="CSAPPISMRASE"/>
</dbReference>
<dbReference type="GO" id="GO:0003755">
    <property type="term" value="F:peptidyl-prolyl cis-trans isomerase activity"/>
    <property type="evidence" value="ECO:0007669"/>
    <property type="project" value="UniProtKB-UniRule"/>
</dbReference>
<dbReference type="PIRSF" id="PIRSF001467">
    <property type="entry name" value="Peptidylpro_ismrse"/>
    <property type="match status" value="1"/>
</dbReference>
<dbReference type="Gene3D" id="2.40.100.10">
    <property type="entry name" value="Cyclophilin-like"/>
    <property type="match status" value="1"/>
</dbReference>
<dbReference type="InterPro" id="IPR029000">
    <property type="entry name" value="Cyclophilin-like_dom_sf"/>
</dbReference>
<comment type="function">
    <text evidence="1 5">PPIases accelerate the folding of proteins. It catalyzes the cis-trans isomerization of proline imidic peptide bonds in oligopeptides.</text>
</comment>
<accession>A0A9D7SW36</accession>
<dbReference type="Pfam" id="PF00160">
    <property type="entry name" value="Pro_isomerase"/>
    <property type="match status" value="1"/>
</dbReference>
<sequence length="218" mass="24355">MIMKRGIHSLFILILLGLMLPFLGCKEKEHHALISTEYGDITIVLYNSTPKHRDNFIKLAKSGFYDSLLFHRVINNFMIQGGDPTSKKAPDGELLGSGGPGYEIPAEIGAPHLRGALAAARLPSNDKRSSGSQFYIVTGAKQNETELKYYQDQKKITYNQAQLNAYMNLGGYPSLDMEYTVFGEVVSGMEIVDKISQEPKDAHDRPLKNIRMTIKMID</sequence>
<proteinExistence type="inferred from homology"/>
<dbReference type="InterPro" id="IPR002130">
    <property type="entry name" value="Cyclophilin-type_PPIase_dom"/>
</dbReference>
<protein>
    <recommendedName>
        <fullName evidence="5">Peptidyl-prolyl cis-trans isomerase</fullName>
        <shortName evidence="5">PPIase</shortName>
        <ecNumber evidence="5">5.2.1.8</ecNumber>
    </recommendedName>
</protein>
<comment type="caution">
    <text evidence="7">The sequence shown here is derived from an EMBL/GenBank/DDBJ whole genome shotgun (WGS) entry which is preliminary data.</text>
</comment>
<dbReference type="EC" id="5.2.1.8" evidence="5"/>
<dbReference type="InterPro" id="IPR024936">
    <property type="entry name" value="Cyclophilin-type_PPIase"/>
</dbReference>
<dbReference type="InterPro" id="IPR044666">
    <property type="entry name" value="Cyclophilin_A-like"/>
</dbReference>
<evidence type="ECO:0000256" key="5">
    <source>
        <dbReference type="RuleBase" id="RU363019"/>
    </source>
</evidence>
<keyword evidence="4 5" id="KW-0413">Isomerase</keyword>
<dbReference type="CDD" id="cd00317">
    <property type="entry name" value="cyclophilin"/>
    <property type="match status" value="1"/>
</dbReference>
<dbReference type="EMBL" id="JADKGY010000013">
    <property type="protein sequence ID" value="MBK9983211.1"/>
    <property type="molecule type" value="Genomic_DNA"/>
</dbReference>
<dbReference type="GO" id="GO:0006457">
    <property type="term" value="P:protein folding"/>
    <property type="evidence" value="ECO:0007669"/>
    <property type="project" value="InterPro"/>
</dbReference>
<evidence type="ECO:0000259" key="6">
    <source>
        <dbReference type="PROSITE" id="PS50072"/>
    </source>
</evidence>
<comment type="similarity">
    <text evidence="2 5">Belongs to the cyclophilin-type PPIase family.</text>
</comment>
<evidence type="ECO:0000256" key="1">
    <source>
        <dbReference type="ARBA" id="ARBA00002388"/>
    </source>
</evidence>
<organism evidence="7 8">
    <name type="scientific">Candidatus Opimibacter skivensis</name>
    <dbReference type="NCBI Taxonomy" id="2982028"/>
    <lineage>
        <taxon>Bacteria</taxon>
        <taxon>Pseudomonadati</taxon>
        <taxon>Bacteroidota</taxon>
        <taxon>Saprospiria</taxon>
        <taxon>Saprospirales</taxon>
        <taxon>Saprospiraceae</taxon>
        <taxon>Candidatus Opimibacter</taxon>
    </lineage>
</organism>
<evidence type="ECO:0000256" key="4">
    <source>
        <dbReference type="ARBA" id="ARBA00023235"/>
    </source>
</evidence>